<proteinExistence type="inferred from homology"/>
<dbReference type="AlphaFoldDB" id="A0A1B4Y5N2"/>
<dbReference type="PANTHER" id="PTHR46766">
    <property type="entry name" value="GLUTAMINE-RICH PROTEIN 2"/>
    <property type="match status" value="1"/>
</dbReference>
<gene>
    <name evidence="3" type="ORF">SHTP_3323</name>
</gene>
<dbReference type="Proteomes" id="UP000218067">
    <property type="component" value="Chromosome"/>
</dbReference>
<name>A0A1B4Y5N2_MYCUL</name>
<dbReference type="GeneID" id="93437914"/>
<protein>
    <submittedName>
        <fullName evidence="3">PPE family protein</fullName>
    </submittedName>
</protein>
<evidence type="ECO:0000313" key="4">
    <source>
        <dbReference type="Proteomes" id="UP000218067"/>
    </source>
</evidence>
<evidence type="ECO:0000259" key="2">
    <source>
        <dbReference type="Pfam" id="PF00823"/>
    </source>
</evidence>
<organism evidence="3 4">
    <name type="scientific">Mycobacterium ulcerans subsp. shinshuense</name>
    <dbReference type="NCBI Taxonomy" id="1124626"/>
    <lineage>
        <taxon>Bacteria</taxon>
        <taxon>Bacillati</taxon>
        <taxon>Actinomycetota</taxon>
        <taxon>Actinomycetes</taxon>
        <taxon>Mycobacteriales</taxon>
        <taxon>Mycobacteriaceae</taxon>
        <taxon>Mycobacterium</taxon>
        <taxon>Mycobacterium ulcerans group</taxon>
    </lineage>
</organism>
<dbReference type="Pfam" id="PF00823">
    <property type="entry name" value="PPE"/>
    <property type="match status" value="1"/>
</dbReference>
<dbReference type="InterPro" id="IPR038332">
    <property type="entry name" value="PPE_sf"/>
</dbReference>
<feature type="domain" description="PPE" evidence="2">
    <location>
        <begin position="2"/>
        <end position="155"/>
    </location>
</feature>
<dbReference type="EMBL" id="AP017624">
    <property type="protein sequence ID" value="BAV42358.1"/>
    <property type="molecule type" value="Genomic_DNA"/>
</dbReference>
<dbReference type="GO" id="GO:0052572">
    <property type="term" value="P:response to host immune response"/>
    <property type="evidence" value="ECO:0007669"/>
    <property type="project" value="TreeGrafter"/>
</dbReference>
<evidence type="ECO:0000313" key="3">
    <source>
        <dbReference type="EMBL" id="BAV42358.1"/>
    </source>
</evidence>
<sequence length="322" mass="33009">MDFGKLPPEVNSGRARPGSLQATAVALRGLTAGMRQIGAECSSIAAGLTSGWRGPAAVPVMRVIAPHWALLTALARHASQTAVQAETAAQAYEQAAAKMTSAQLIAPNRMMRKWLSANNFLGQASPVIAELEAEYDRVWVHCADAVHDFAGALAISPRSTPLTSQLVAIGFTKLAHRGSPVACGTAAMDSLAIMTTGTQVVSSIPRALKALSAPYASLGAAISPAALSLSRLSSVVLRSNLAARTLHVLETATASGLARTTVADSGGSQLLVDVDHATSIGALSVPQAWITAIAASPVVSVLQRTGWICEPIGDAVGSEPPG</sequence>
<dbReference type="PANTHER" id="PTHR46766:SF1">
    <property type="entry name" value="GLUTAMINE-RICH PROTEIN 2"/>
    <property type="match status" value="1"/>
</dbReference>
<reference evidence="3 4" key="1">
    <citation type="submission" date="2016-08" db="EMBL/GenBank/DDBJ databases">
        <title>Complete genome sequence of Mycobacterium shinshuense, a subspecies of M. ulcerans.</title>
        <authorList>
            <person name="Yoshida M."/>
            <person name="Ogura Y."/>
            <person name="Hayashi T."/>
            <person name="Hoshino Y."/>
        </authorList>
    </citation>
    <scope>NUCLEOTIDE SEQUENCE [LARGE SCALE GENOMIC DNA]</scope>
    <source>
        <strain evidence="4">ATCC 33728</strain>
    </source>
</reference>
<dbReference type="SUPFAM" id="SSF140459">
    <property type="entry name" value="PE/PPE dimer-like"/>
    <property type="match status" value="1"/>
</dbReference>
<dbReference type="Gene3D" id="1.20.1260.20">
    <property type="entry name" value="PPE superfamily"/>
    <property type="match status" value="1"/>
</dbReference>
<dbReference type="InterPro" id="IPR000030">
    <property type="entry name" value="PPE_dom"/>
</dbReference>
<dbReference type="RefSeq" id="WP_015355222.1">
    <property type="nucleotide sequence ID" value="NZ_AP017624.1"/>
</dbReference>
<comment type="similarity">
    <text evidence="1">Belongs to the mycobacterial PPE family.</text>
</comment>
<accession>A0A1B4Y5N2</accession>
<evidence type="ECO:0000256" key="1">
    <source>
        <dbReference type="ARBA" id="ARBA00010652"/>
    </source>
</evidence>